<dbReference type="AlphaFoldDB" id="A0AAE3VTE0"/>
<keyword evidence="2" id="KW-1185">Reference proteome</keyword>
<dbReference type="EMBL" id="JAUSUL010000009">
    <property type="protein sequence ID" value="MDQ0317840.1"/>
    <property type="molecule type" value="Genomic_DNA"/>
</dbReference>
<dbReference type="RefSeq" id="WP_306887766.1">
    <property type="nucleotide sequence ID" value="NZ_JAUSUL010000009.1"/>
</dbReference>
<sequence length="49" mass="5412">MQSHVNGPAASSGDHRRVFADFVQEMARLIARRQAARPGRGPRIVEVGR</sequence>
<reference evidence="1" key="1">
    <citation type="submission" date="2023-07" db="EMBL/GenBank/DDBJ databases">
        <title>Genomic Encyclopedia of Type Strains, Phase IV (KMG-IV): sequencing the most valuable type-strain genomes for metagenomic binning, comparative biology and taxonomic classification.</title>
        <authorList>
            <person name="Goeker M."/>
        </authorList>
    </citation>
    <scope>NUCLEOTIDE SEQUENCE</scope>
    <source>
        <strain evidence="1">DSM 21202</strain>
    </source>
</reference>
<dbReference type="Proteomes" id="UP001229244">
    <property type="component" value="Unassembled WGS sequence"/>
</dbReference>
<name>A0AAE3VTE0_9HYPH</name>
<protein>
    <submittedName>
        <fullName evidence="1">Uncharacterized protein</fullName>
    </submittedName>
</protein>
<accession>A0AAE3VTE0</accession>
<proteinExistence type="predicted"/>
<organism evidence="1 2">
    <name type="scientific">Amorphus orientalis</name>
    <dbReference type="NCBI Taxonomy" id="649198"/>
    <lineage>
        <taxon>Bacteria</taxon>
        <taxon>Pseudomonadati</taxon>
        <taxon>Pseudomonadota</taxon>
        <taxon>Alphaproteobacteria</taxon>
        <taxon>Hyphomicrobiales</taxon>
        <taxon>Amorphaceae</taxon>
        <taxon>Amorphus</taxon>
    </lineage>
</organism>
<gene>
    <name evidence="1" type="ORF">J2S73_004327</name>
</gene>
<comment type="caution">
    <text evidence="1">The sequence shown here is derived from an EMBL/GenBank/DDBJ whole genome shotgun (WGS) entry which is preliminary data.</text>
</comment>
<evidence type="ECO:0000313" key="1">
    <source>
        <dbReference type="EMBL" id="MDQ0317840.1"/>
    </source>
</evidence>
<evidence type="ECO:0000313" key="2">
    <source>
        <dbReference type="Proteomes" id="UP001229244"/>
    </source>
</evidence>